<evidence type="ECO:0000256" key="1">
    <source>
        <dbReference type="SAM" id="MobiDB-lite"/>
    </source>
</evidence>
<dbReference type="OrthoDB" id="10018191at2759"/>
<organism evidence="2 3">
    <name type="scientific">Syncephalastrum racemosum</name>
    <name type="common">Filamentous fungus</name>
    <dbReference type="NCBI Taxonomy" id="13706"/>
    <lineage>
        <taxon>Eukaryota</taxon>
        <taxon>Fungi</taxon>
        <taxon>Fungi incertae sedis</taxon>
        <taxon>Mucoromycota</taxon>
        <taxon>Mucoromycotina</taxon>
        <taxon>Mucoromycetes</taxon>
        <taxon>Mucorales</taxon>
        <taxon>Syncephalastraceae</taxon>
        <taxon>Syncephalastrum</taxon>
    </lineage>
</organism>
<gene>
    <name evidence="2" type="ORF">BCR43DRAFT_361632</name>
</gene>
<proteinExistence type="predicted"/>
<feature type="region of interest" description="Disordered" evidence="1">
    <location>
        <begin position="320"/>
        <end position="367"/>
    </location>
</feature>
<feature type="compositionally biased region" description="Low complexity" evidence="1">
    <location>
        <begin position="31"/>
        <end position="43"/>
    </location>
</feature>
<dbReference type="Proteomes" id="UP000242180">
    <property type="component" value="Unassembled WGS sequence"/>
</dbReference>
<sequence length="387" mass="44042">MFSRFDNMMQHTQTHNKSRNTRRAKGTQKKGGSSNNSQYSGSFPPSPPPSRRSSMQSDLAGVASGSNSYKRYARPAVSDEDEDDDEDMYDEDSDASYQPPDDKKDLLPMMENPPRRANAREQREMMAQLRRISREEGQHHLQMQQQQQQQYQQPMMHPYYASMPMYPWSAMPQQQTSPYIATGSDASPPNTEEYLPHPSTQYEHYRRRSSSNRHTPQVHFHPYQRRHSHAVPLHGEEDRLTPPLSARRHSDDYLAGRMILPRLASYLVNNPDAPAESYLRHVESEEKENEQEQTVGDAPSMTRRLSVQELCNPIESLQQQQEGEIDEGAKVEPQQDSHPAAAGAAGAGGQDSQSIKIEEQDEQEGVDLTQAEYEALQGLGRFRSVKS</sequence>
<dbReference type="OMA" id="QEPEQHR"/>
<dbReference type="EMBL" id="MCGN01000009">
    <property type="protein sequence ID" value="ORY93003.1"/>
    <property type="molecule type" value="Genomic_DNA"/>
</dbReference>
<feature type="compositionally biased region" description="Acidic residues" evidence="1">
    <location>
        <begin position="78"/>
        <end position="94"/>
    </location>
</feature>
<keyword evidence="3" id="KW-1185">Reference proteome</keyword>
<comment type="caution">
    <text evidence="2">The sequence shown here is derived from an EMBL/GenBank/DDBJ whole genome shotgun (WGS) entry which is preliminary data.</text>
</comment>
<dbReference type="InParanoid" id="A0A1X2H3N3"/>
<evidence type="ECO:0000313" key="2">
    <source>
        <dbReference type="EMBL" id="ORY93003.1"/>
    </source>
</evidence>
<dbReference type="STRING" id="13706.A0A1X2H3N3"/>
<name>A0A1X2H3N3_SYNRA</name>
<protein>
    <submittedName>
        <fullName evidence="2">Uncharacterized protein</fullName>
    </submittedName>
</protein>
<feature type="compositionally biased region" description="Basic residues" evidence="1">
    <location>
        <begin position="14"/>
        <end position="28"/>
    </location>
</feature>
<reference evidence="2 3" key="1">
    <citation type="submission" date="2016-07" db="EMBL/GenBank/DDBJ databases">
        <title>Pervasive Adenine N6-methylation of Active Genes in Fungi.</title>
        <authorList>
            <consortium name="DOE Joint Genome Institute"/>
            <person name="Mondo S.J."/>
            <person name="Dannebaum R.O."/>
            <person name="Kuo R.C."/>
            <person name="Labutti K."/>
            <person name="Haridas S."/>
            <person name="Kuo A."/>
            <person name="Salamov A."/>
            <person name="Ahrendt S.R."/>
            <person name="Lipzen A."/>
            <person name="Sullivan W."/>
            <person name="Andreopoulos W.B."/>
            <person name="Clum A."/>
            <person name="Lindquist E."/>
            <person name="Daum C."/>
            <person name="Ramamoorthy G.K."/>
            <person name="Gryganskyi A."/>
            <person name="Culley D."/>
            <person name="Magnuson J.K."/>
            <person name="James T.Y."/>
            <person name="O'Malley M.A."/>
            <person name="Stajich J.E."/>
            <person name="Spatafora J.W."/>
            <person name="Visel A."/>
            <person name="Grigoriev I.V."/>
        </authorList>
    </citation>
    <scope>NUCLEOTIDE SEQUENCE [LARGE SCALE GENOMIC DNA]</scope>
    <source>
        <strain evidence="2 3">NRRL 2496</strain>
    </source>
</reference>
<dbReference type="AlphaFoldDB" id="A0A1X2H3N3"/>
<feature type="region of interest" description="Disordered" evidence="1">
    <location>
        <begin position="227"/>
        <end position="247"/>
    </location>
</feature>
<feature type="region of interest" description="Disordered" evidence="1">
    <location>
        <begin position="1"/>
        <end position="119"/>
    </location>
</feature>
<evidence type="ECO:0000313" key="3">
    <source>
        <dbReference type="Proteomes" id="UP000242180"/>
    </source>
</evidence>
<feature type="region of interest" description="Disordered" evidence="1">
    <location>
        <begin position="282"/>
        <end position="301"/>
    </location>
</feature>
<accession>A0A1X2H3N3</accession>